<evidence type="ECO:0000313" key="6">
    <source>
        <dbReference type="EMBL" id="CBZ51679.1"/>
    </source>
</evidence>
<dbReference type="GeneID" id="13444146"/>
<feature type="compositionally biased region" description="Basic and acidic residues" evidence="3">
    <location>
        <begin position="1128"/>
        <end position="1139"/>
    </location>
</feature>
<feature type="compositionally biased region" description="Low complexity" evidence="3">
    <location>
        <begin position="983"/>
        <end position="1013"/>
    </location>
</feature>
<evidence type="ECO:0000259" key="4">
    <source>
        <dbReference type="Pfam" id="PF03828"/>
    </source>
</evidence>
<dbReference type="EMBL" id="FR823386">
    <property type="protein sequence ID" value="CBZ51679.1"/>
    <property type="molecule type" value="Genomic_DNA"/>
</dbReference>
<feature type="region of interest" description="Disordered" evidence="3">
    <location>
        <begin position="730"/>
        <end position="757"/>
    </location>
</feature>
<feature type="domain" description="Poly(A) RNA polymerase mitochondrial-like central palm" evidence="5">
    <location>
        <begin position="310"/>
        <end position="450"/>
    </location>
</feature>
<dbReference type="PANTHER" id="PTHR23092:SF15">
    <property type="entry name" value="INACTIVE NON-CANONICAL POLY(A) RNA POLYMERASE PROTEIN TRF4-2-RELATED"/>
    <property type="match status" value="1"/>
</dbReference>
<keyword evidence="7" id="KW-0808">Transferase</keyword>
<dbReference type="EMBL" id="LN714479">
    <property type="protein sequence ID" value="CEL65633.1"/>
    <property type="molecule type" value="Genomic_DNA"/>
</dbReference>
<dbReference type="GO" id="GO:0031123">
    <property type="term" value="P:RNA 3'-end processing"/>
    <property type="evidence" value="ECO:0007669"/>
    <property type="project" value="TreeGrafter"/>
</dbReference>
<dbReference type="Pfam" id="PF03828">
    <property type="entry name" value="PAP_assoc"/>
    <property type="match status" value="1"/>
</dbReference>
<name>F0VCJ0_NEOCL</name>
<gene>
    <name evidence="7" type="ORF">BN1204_014730</name>
    <name evidence="6" type="ORF">NCLIV_014730</name>
</gene>
<keyword evidence="8" id="KW-1185">Reference proteome</keyword>
<keyword evidence="7" id="KW-0548">Nucleotidyltransferase</keyword>
<feature type="compositionally biased region" description="Basic residues" evidence="3">
    <location>
        <begin position="11"/>
        <end position="23"/>
    </location>
</feature>
<sequence length="1194" mass="128997">MAIIRREGANGRRRSKAKKKKEKRGVSFAVHRREGDPRDPDKHFIKSQNLGRNPQESSDGEGQNALAGSSSDSLPSAVSSNASSFRASPDVSSSSTSSNRLDAQHPLCPVGSERESQAGVAHEETLGADGYFVEEDLEKAQKQLVTNNKIRGLLQSFRSSTTRQRKGVSSSSSPCFFDDYPHSEDEASEGASQLGASQLGASSPAVSSSRPSGESPAQQMSQARRGKRGREEDEDARLQTRQMNGVREGTASLESGDDMQDEAAAGGRERGPEKKGDPWRESERGGRTNTPPWLRADRSRGELDFFHRLHEECVDFIHWIDATEEEQQKRAKVLARVTAVARLLWDNCFVCPFGSSYTNLALPHADLDICIFIHSAPPLLEEFHELAAADTSQESANSSSPSVASYGCFGGLAEKVMAEASRCTDTLGYGSSMRRKKEEAARHLRRLAAVLSACKISLPSNPSPSASSGSAATRRQPARCRDFPLIRDMQLILEARVPICRFVDTETGLPVDISLDQPSAVLTSLYIRLQLLRFPLLRPLMLLNKTALKLWHLNEPFKGGVGSYLLFVMTLSFLQLNPRLYDRKMNQRYSLGHALFEFLHHYGVDFHYPTVGLSVRDKGRLFPKERRRWHYGQERDWGEGGKRFAHSTEFDRFLLAAESPLESTRDIGRGAYQMPQVRSAWRSAYARMVSRLREETSPSAQSLLTPGDSLLSALISPAVFGDRAARPASDANFVSSGPSAVAQREEAEGESDDEASFDCGVRREPAGADTCSAGPPSAFRSVCGLRAVKTQPSRAELETERRRLEATLLSSGKTRAASGPVVGERNKRGLKLLKKKMQQLEKEQRRLVRARRDGSFGRPRQNTQFFFEADSDAERDGSSEDLESETDPARDAASPRAKAPNHEEGNLPGTKLRAPALVSLLSSSSSESDASELAAGNAPRGDHAGLRRARAPSASSGEESSETVSPWKRGKGAHATSTGLRGASSHSAGSSISSRSSALPSEDSDAAEVSSSSGAKPKRGEPLRFGSRSSLSARKDGRATAPACGRSPGNGEAAEPIVLSSSSSPTDSEAEERRGSSNSGRKHSSGSQRHASSSARRGVKSGQAGGGEATESGPESPSGDTEGCGGRRRGEETDAKESSALRAFRARTSLAVVQFQSFDLGSREAEETAGSALTHLAQRTACGGGWEGETPESD</sequence>
<dbReference type="GO" id="GO:1990817">
    <property type="term" value="F:poly(A) RNA polymerase activity"/>
    <property type="evidence" value="ECO:0007669"/>
    <property type="project" value="InterPro"/>
</dbReference>
<dbReference type="GO" id="GO:0046872">
    <property type="term" value="F:metal ion binding"/>
    <property type="evidence" value="ECO:0007669"/>
    <property type="project" value="UniProtKB-KW"/>
</dbReference>
<accession>F0VCJ0</accession>
<keyword evidence="2" id="KW-0460">Magnesium</keyword>
<dbReference type="eggNOG" id="KOG1906">
    <property type="taxonomic scope" value="Eukaryota"/>
</dbReference>
<feature type="domain" description="PAP-associated" evidence="4">
    <location>
        <begin position="590"/>
        <end position="638"/>
    </location>
</feature>
<feature type="compositionally biased region" description="Low complexity" evidence="3">
    <location>
        <begin position="1085"/>
        <end position="1096"/>
    </location>
</feature>
<dbReference type="InterPro" id="IPR002058">
    <property type="entry name" value="PAP_assoc"/>
</dbReference>
<evidence type="ECO:0000313" key="8">
    <source>
        <dbReference type="Proteomes" id="UP000007494"/>
    </source>
</evidence>
<feature type="compositionally biased region" description="Low complexity" evidence="3">
    <location>
        <begin position="912"/>
        <end position="935"/>
    </location>
</feature>
<feature type="compositionally biased region" description="Low complexity" evidence="3">
    <location>
        <begin position="67"/>
        <end position="98"/>
    </location>
</feature>
<feature type="region of interest" description="Disordered" evidence="3">
    <location>
        <begin position="1"/>
        <end position="123"/>
    </location>
</feature>
<feature type="domain" description="Poly(A) RNA polymerase mitochondrial-like central palm" evidence="5">
    <location>
        <begin position="482"/>
        <end position="527"/>
    </location>
</feature>
<dbReference type="Proteomes" id="UP000007494">
    <property type="component" value="Chromosome V"/>
</dbReference>
<reference evidence="8" key="3">
    <citation type="journal article" date="2012" name="PLoS Pathog.">
        <title>Comparative genomics of the apicomplexan parasites Toxoplasma gondii and Neospora caninum: Coccidia differing in host range and transmission strategy.</title>
        <authorList>
            <person name="Reid A.J."/>
            <person name="Vermont S.J."/>
            <person name="Cotton J.A."/>
            <person name="Harris D."/>
            <person name="Hill-Cawthorne G.A."/>
            <person name="Konen-Waisman S."/>
            <person name="Latham S.M."/>
            <person name="Mourier T."/>
            <person name="Norton R."/>
            <person name="Quail M.A."/>
            <person name="Sanders M."/>
            <person name="Shanmugam D."/>
            <person name="Sohal A."/>
            <person name="Wasmuth J.D."/>
            <person name="Brunk B."/>
            <person name="Grigg M.E."/>
            <person name="Howard J.C."/>
            <person name="Parkinson J."/>
            <person name="Roos D.S."/>
            <person name="Trees A.J."/>
            <person name="Berriman M."/>
            <person name="Pain A."/>
            <person name="Wastling J.M."/>
        </authorList>
    </citation>
    <scope>NUCLEOTIDE SEQUENCE [LARGE SCALE GENOMIC DNA]</scope>
    <source>
        <strain evidence="8">Liverpool</strain>
    </source>
</reference>
<dbReference type="InterPro" id="IPR043519">
    <property type="entry name" value="NT_sf"/>
</dbReference>
<proteinExistence type="predicted"/>
<dbReference type="PANTHER" id="PTHR23092">
    <property type="entry name" value="POLY(A) RNA POLYMERASE"/>
    <property type="match status" value="1"/>
</dbReference>
<dbReference type="SUPFAM" id="SSF81301">
    <property type="entry name" value="Nucleotidyltransferase"/>
    <property type="match status" value="1"/>
</dbReference>
<evidence type="ECO:0000256" key="1">
    <source>
        <dbReference type="ARBA" id="ARBA00022723"/>
    </source>
</evidence>
<dbReference type="AlphaFoldDB" id="F0VCJ0"/>
<evidence type="ECO:0000313" key="7">
    <source>
        <dbReference type="EMBL" id="CEL65633.1"/>
    </source>
</evidence>
<reference evidence="7" key="4">
    <citation type="journal article" date="2015" name="PLoS ONE">
        <title>Comprehensive Evaluation of Toxoplasma gondii VEG and Neospora caninum LIV Genomes with Tachyzoite Stage Transcriptome and Proteome Defines Novel Transcript Features.</title>
        <authorList>
            <person name="Ramaprasad A."/>
            <person name="Mourier T."/>
            <person name="Naeem R."/>
            <person name="Malas T.B."/>
            <person name="Moussa E."/>
            <person name="Panigrahi A."/>
            <person name="Vermont S.J."/>
            <person name="Otto T.D."/>
            <person name="Wastling J."/>
            <person name="Pain A."/>
        </authorList>
    </citation>
    <scope>NUCLEOTIDE SEQUENCE</scope>
    <source>
        <strain evidence="7">Liverpool</strain>
    </source>
</reference>
<reference evidence="6" key="2">
    <citation type="submission" date="2011-03" db="EMBL/GenBank/DDBJ databases">
        <title>Comparative genomics and transcriptomics of Neospora caninum and Toxoplasma gondii.</title>
        <authorList>
            <person name="Reid A.J."/>
            <person name="Sohal A."/>
            <person name="Harris D."/>
            <person name="Quail M."/>
            <person name="Sanders M."/>
            <person name="Berriman M."/>
            <person name="Wastling J.M."/>
            <person name="Pain A."/>
        </authorList>
    </citation>
    <scope>NUCLEOTIDE SEQUENCE</scope>
    <source>
        <strain evidence="6">Liverpool</strain>
    </source>
</reference>
<dbReference type="GO" id="GO:0031499">
    <property type="term" value="C:TRAMP complex"/>
    <property type="evidence" value="ECO:0007669"/>
    <property type="project" value="TreeGrafter"/>
</dbReference>
<dbReference type="OMA" id="HADLDIC"/>
<dbReference type="Gene3D" id="3.30.460.10">
    <property type="entry name" value="Beta Polymerase, domain 2"/>
    <property type="match status" value="1"/>
</dbReference>
<dbReference type="SUPFAM" id="SSF81631">
    <property type="entry name" value="PAP/OAS1 substrate-binding domain"/>
    <property type="match status" value="1"/>
</dbReference>
<dbReference type="GO" id="GO:0005730">
    <property type="term" value="C:nucleolus"/>
    <property type="evidence" value="ECO:0007669"/>
    <property type="project" value="TreeGrafter"/>
</dbReference>
<dbReference type="InParanoid" id="F0VCJ0"/>
<feature type="compositionally biased region" description="Basic and acidic residues" evidence="3">
    <location>
        <begin position="31"/>
        <end position="44"/>
    </location>
</feature>
<evidence type="ECO:0000259" key="5">
    <source>
        <dbReference type="Pfam" id="PF22600"/>
    </source>
</evidence>
<feature type="compositionally biased region" description="Basic and acidic residues" evidence="3">
    <location>
        <begin position="842"/>
        <end position="855"/>
    </location>
</feature>
<dbReference type="VEuPathDB" id="ToxoDB:NCLIV_014730"/>
<evidence type="ECO:0000256" key="3">
    <source>
        <dbReference type="SAM" id="MobiDB-lite"/>
    </source>
</evidence>
<reference evidence="6" key="1">
    <citation type="submission" date="2011-02" db="EMBL/GenBank/DDBJ databases">
        <authorList>
            <person name="Aslett M."/>
        </authorList>
    </citation>
    <scope>NUCLEOTIDE SEQUENCE</scope>
    <source>
        <strain evidence="6">Liverpool</strain>
    </source>
</reference>
<feature type="region of interest" description="Disordered" evidence="3">
    <location>
        <begin position="145"/>
        <end position="295"/>
    </location>
</feature>
<dbReference type="GO" id="GO:0003887">
    <property type="term" value="F:DNA-directed DNA polymerase activity"/>
    <property type="evidence" value="ECO:0007669"/>
    <property type="project" value="UniProtKB-KW"/>
</dbReference>
<organism evidence="6 8">
    <name type="scientific">Neospora caninum (strain Liverpool)</name>
    <dbReference type="NCBI Taxonomy" id="572307"/>
    <lineage>
        <taxon>Eukaryota</taxon>
        <taxon>Sar</taxon>
        <taxon>Alveolata</taxon>
        <taxon>Apicomplexa</taxon>
        <taxon>Conoidasida</taxon>
        <taxon>Coccidia</taxon>
        <taxon>Eucoccidiorida</taxon>
        <taxon>Eimeriorina</taxon>
        <taxon>Sarcocystidae</taxon>
        <taxon>Neospora</taxon>
    </lineage>
</organism>
<feature type="compositionally biased region" description="Low complexity" evidence="3">
    <location>
        <begin position="201"/>
        <end position="217"/>
    </location>
</feature>
<dbReference type="Gene3D" id="1.10.1410.10">
    <property type="match status" value="1"/>
</dbReference>
<evidence type="ECO:0000256" key="2">
    <source>
        <dbReference type="ARBA" id="ARBA00022842"/>
    </source>
</evidence>
<dbReference type="InterPro" id="IPR054708">
    <property type="entry name" value="MTPAP-like_central"/>
</dbReference>
<feature type="compositionally biased region" description="Basic and acidic residues" evidence="3">
    <location>
        <begin position="1"/>
        <end position="10"/>
    </location>
</feature>
<dbReference type="CDD" id="cd05402">
    <property type="entry name" value="NT_PAP_TUTase"/>
    <property type="match status" value="1"/>
</dbReference>
<feature type="compositionally biased region" description="Acidic residues" evidence="3">
    <location>
        <begin position="747"/>
        <end position="756"/>
    </location>
</feature>
<keyword evidence="1" id="KW-0479">Metal-binding</keyword>
<dbReference type="RefSeq" id="XP_003881712.1">
    <property type="nucleotide sequence ID" value="XM_003881663.1"/>
</dbReference>
<feature type="compositionally biased region" description="Polar residues" evidence="3">
    <location>
        <begin position="156"/>
        <end position="174"/>
    </location>
</feature>
<protein>
    <submittedName>
        <fullName evidence="7">DNA-directed DNA polymerase</fullName>
    </submittedName>
</protein>
<keyword evidence="7" id="KW-0239">DNA-directed DNA polymerase</keyword>
<feature type="compositionally biased region" description="Basic and acidic residues" evidence="3">
    <location>
        <begin position="112"/>
        <end position="123"/>
    </location>
</feature>
<dbReference type="GO" id="GO:0003729">
    <property type="term" value="F:mRNA binding"/>
    <property type="evidence" value="ECO:0007669"/>
    <property type="project" value="TreeGrafter"/>
</dbReference>
<feature type="compositionally biased region" description="Polar residues" evidence="3">
    <location>
        <begin position="190"/>
        <end position="200"/>
    </location>
</feature>
<dbReference type="GO" id="GO:0043634">
    <property type="term" value="P:polyadenylation-dependent ncRNA catabolic process"/>
    <property type="evidence" value="ECO:0007669"/>
    <property type="project" value="TreeGrafter"/>
</dbReference>
<dbReference type="InterPro" id="IPR045862">
    <property type="entry name" value="Trf4-like"/>
</dbReference>
<dbReference type="Pfam" id="PF22600">
    <property type="entry name" value="MTPAP-like_central"/>
    <property type="match status" value="2"/>
</dbReference>
<dbReference type="OrthoDB" id="333823at2759"/>
<feature type="compositionally biased region" description="Basic and acidic residues" evidence="3">
    <location>
        <begin position="267"/>
        <end position="286"/>
    </location>
</feature>
<feature type="compositionally biased region" description="Polar residues" evidence="3">
    <location>
        <begin position="46"/>
        <end position="61"/>
    </location>
</feature>
<feature type="region of interest" description="Disordered" evidence="3">
    <location>
        <begin position="842"/>
        <end position="1142"/>
    </location>
</feature>